<sequence>MIASKSTAITFPPTICQPQLLLEREVCHVSIISCKEIPVRFTPIGPSIPDELLWARDQGRVVFFCGAGVSLARAALPDFFGLAEKVMAQLAISPDSPIVKVLSEAREIGKRTGIDGLVSADRIFGLLERDFPQHDIYAAVAHALDPGPASDASAHEILVKLATTRGAWFVSSLQTLTGCLTAAERVSRHFSHLTFPIRHAQRK</sequence>
<dbReference type="KEGG" id="rhl:LPU83_2093"/>
<proteinExistence type="predicted"/>
<reference evidence="1" key="1">
    <citation type="submission" date="2013-11" db="EMBL/GenBank/DDBJ databases">
        <title>Draft genome sequence of the broad-host-range Rhizobium sp. LPU83 strain, a member of the low-genetic diversity Oregon-like Rhizobium sp. group.</title>
        <authorList>
            <person name="Wibberg D."/>
            <person name="Puehler A."/>
            <person name="Schlueter A."/>
        </authorList>
    </citation>
    <scope>NUCLEOTIDE SEQUENCE [LARGE SCALE GENOMIC DNA]</scope>
    <source>
        <strain evidence="1">LPU83</strain>
    </source>
</reference>
<protein>
    <submittedName>
        <fullName evidence="1">Conserved protein</fullName>
    </submittedName>
</protein>
<accession>W6RBP8</accession>
<evidence type="ECO:0000313" key="1">
    <source>
        <dbReference type="EMBL" id="CDM57750.1"/>
    </source>
</evidence>
<dbReference type="EMBL" id="HG916852">
    <property type="protein sequence ID" value="CDM57750.1"/>
    <property type="molecule type" value="Genomic_DNA"/>
</dbReference>
<gene>
    <name evidence="1" type="ORF">LPU83_2093</name>
</gene>
<dbReference type="eggNOG" id="COG0846">
    <property type="taxonomic scope" value="Bacteria"/>
</dbReference>
<dbReference type="PATRIC" id="fig|348824.6.peg.2261"/>
<keyword evidence="2" id="KW-1185">Reference proteome</keyword>
<dbReference type="Proteomes" id="UP000019443">
    <property type="component" value="Chromosome"/>
</dbReference>
<dbReference type="AlphaFoldDB" id="W6RBP8"/>
<organism evidence="1 2">
    <name type="scientific">Rhizobium favelukesii</name>
    <dbReference type="NCBI Taxonomy" id="348824"/>
    <lineage>
        <taxon>Bacteria</taxon>
        <taxon>Pseudomonadati</taxon>
        <taxon>Pseudomonadota</taxon>
        <taxon>Alphaproteobacteria</taxon>
        <taxon>Hyphomicrobiales</taxon>
        <taxon>Rhizobiaceae</taxon>
        <taxon>Rhizobium/Agrobacterium group</taxon>
        <taxon>Rhizobium</taxon>
    </lineage>
</organism>
<dbReference type="HOGENOM" id="CLU_1348026_0_0_5"/>
<name>W6RBP8_9HYPH</name>
<evidence type="ECO:0000313" key="2">
    <source>
        <dbReference type="Proteomes" id="UP000019443"/>
    </source>
</evidence>